<dbReference type="PROSITE" id="PS51352">
    <property type="entry name" value="THIOREDOXIN_2"/>
    <property type="match status" value="1"/>
</dbReference>
<dbReference type="Gene3D" id="3.40.30.10">
    <property type="entry name" value="Glutaredoxin"/>
    <property type="match status" value="2"/>
</dbReference>
<evidence type="ECO:0000256" key="8">
    <source>
        <dbReference type="PROSITE-ProRule" id="PRU00176"/>
    </source>
</evidence>
<feature type="domain" description="Thioredoxin" evidence="11">
    <location>
        <begin position="658"/>
        <end position="783"/>
    </location>
</feature>
<evidence type="ECO:0000313" key="12">
    <source>
        <dbReference type="EMBL" id="OLP85384.1"/>
    </source>
</evidence>
<name>A0A1Q9CR27_SYMMI</name>
<dbReference type="GO" id="GO:0005783">
    <property type="term" value="C:endoplasmic reticulum"/>
    <property type="evidence" value="ECO:0007669"/>
    <property type="project" value="TreeGrafter"/>
</dbReference>
<dbReference type="InterPro" id="IPR000504">
    <property type="entry name" value="RRM_dom"/>
</dbReference>
<gene>
    <name evidence="12" type="primary">PDI</name>
    <name evidence="12" type="ORF">AK812_SmicGene33627</name>
</gene>
<evidence type="ECO:0000256" key="2">
    <source>
        <dbReference type="ARBA" id="ARBA00004319"/>
    </source>
</evidence>
<dbReference type="Proteomes" id="UP000186817">
    <property type="component" value="Unassembled WGS sequence"/>
</dbReference>
<reference evidence="12 13" key="1">
    <citation type="submission" date="2016-02" db="EMBL/GenBank/DDBJ databases">
        <title>Genome analysis of coral dinoflagellate symbionts highlights evolutionary adaptations to a symbiotic lifestyle.</title>
        <authorList>
            <person name="Aranda M."/>
            <person name="Li Y."/>
            <person name="Liew Y.J."/>
            <person name="Baumgarten S."/>
            <person name="Simakov O."/>
            <person name="Wilson M."/>
            <person name="Piel J."/>
            <person name="Ashoor H."/>
            <person name="Bougouffa S."/>
            <person name="Bajic V.B."/>
            <person name="Ryu T."/>
            <person name="Ravasi T."/>
            <person name="Bayer T."/>
            <person name="Micklem G."/>
            <person name="Kim H."/>
            <person name="Bhak J."/>
            <person name="Lajeunesse T.C."/>
            <person name="Voolstra C.R."/>
        </authorList>
    </citation>
    <scope>NUCLEOTIDE SEQUENCE [LARGE SCALE GENOMIC DNA]</scope>
    <source>
        <strain evidence="12 13">CCMP2467</strain>
    </source>
</reference>
<dbReference type="PROSITE" id="PS50102">
    <property type="entry name" value="RRM"/>
    <property type="match status" value="1"/>
</dbReference>
<comment type="subcellular location">
    <subcellularLocation>
        <location evidence="2">Endoplasmic reticulum lumen</location>
    </subcellularLocation>
</comment>
<accession>A0A1Q9CR27</accession>
<dbReference type="SUPFAM" id="SSF52833">
    <property type="entry name" value="Thioredoxin-like"/>
    <property type="match status" value="2"/>
</dbReference>
<dbReference type="OrthoDB" id="443544at2759"/>
<dbReference type="EMBL" id="LSRX01000980">
    <property type="protein sequence ID" value="OLP85384.1"/>
    <property type="molecule type" value="Genomic_DNA"/>
</dbReference>
<dbReference type="EC" id="5.3.4.1" evidence="4"/>
<dbReference type="PROSITE" id="PS00194">
    <property type="entry name" value="THIOREDOXIN_1"/>
    <property type="match status" value="2"/>
</dbReference>
<dbReference type="GO" id="GO:0034976">
    <property type="term" value="P:response to endoplasmic reticulum stress"/>
    <property type="evidence" value="ECO:0007669"/>
    <property type="project" value="TreeGrafter"/>
</dbReference>
<keyword evidence="13" id="KW-1185">Reference proteome</keyword>
<sequence length="1166" mass="125959">MVEDLLNQALFDTFGRWLAARGDEWEGPLVPIAAERQQRFPQRTADGVQVGASTHRAALPPLLPFGLSVDEHFEQSLHLGTQPLQTELHPVLDADLLFAAEIHAKHRGSLRPMRQRGVGALKELKRRWESVAAQRRARQPQALRRATHQRDLRPTALLIILTSWGDVTYAHGLVKGLPAVGFAPPYGVFPTQDAEPISLEDVLGDWHTHNTETIQRLRPGRLDEVLLEQSMADAAQAVPGGGTKAVERPAQHVRATISHMSEAELAIAKAEDSWHTGPWAPPRADIGLPLLDDATVQDWASSKGSGQWAFVQLNTLLGTPFADSKRQPKSHRGDFLGLSHDMSRALSDGVVHFWPRDRIVQKVTAMLSEAESSSCLHPGQAAKLYGILNFFEQGVYGKVGAGSLWAIKERQYEATTQITPDLLDNFRCIRAIIRAKPQRQLPVLPLPCKRFVCASDAAEEPDTGGTGGFLVVWFSGSRQTREGFAADIHPWWYSVWKSAEVHIAQLEISMVAYALLGARSISGIAAASGSGEQSSLQADLEATLVTFGSRYPFMENAAGYPEFADQFFRQYEAWAIVKSKQKPVIFWRGGSTANYTIVQEVAMDWRQHARLAKLHTPDDAAGLALLWPGTARKISVYQPYESDEPYSSDSLGIWLAEQFVKSEPPPATQPELVKTVVGMTFRDMVFGPLDQGQHVMLEVYAPWCGHCKKLAPEYERFARKMADEGRTIVVAKLNGDANGIPYGGFEYTGYPTIFYLAPGSADIVKLSERTAEDLHNFVRKNRVPTKPKAEDKEVNPKVGMDKMLENFRSEDIPVQQTSPVLTVVLKNFIETVFNDIRHCILMLYAKGCPHCQNMMPLLDSFASVVAHREDLSVAKMDGQANDLPISGFEVKGYPTLFFIEAGQKEPAKSFIGSNALSQMQQYLGWASIAARFVAFQDWGGGGGKDWGGGGGKDWGGGGGKDWGGGGGGGKDWGGGGKDWGNSYGAGCKGGGACGGYGGGSGGCASYGGYDKGGGKGFAGAGGGKGFSSGGCGKGYSSYSSGPGCGGKGYAGCGSNWGGYGVWQPMFNPMMKGFGKGGLRTFANDRKVFIGGLPPDNCSVELNKKLKEHMCTAGPVCLYAEVARNGSGGAAFKSSEDAAAAIEALNGSVFDGITLSVDSWGFKKLDA</sequence>
<protein>
    <recommendedName>
        <fullName evidence="4">protein disulfide-isomerase</fullName>
        <ecNumber evidence="4">5.3.4.1</ecNumber>
    </recommendedName>
</protein>
<dbReference type="GO" id="GO:0003756">
    <property type="term" value="F:protein disulfide isomerase activity"/>
    <property type="evidence" value="ECO:0007669"/>
    <property type="project" value="TreeGrafter"/>
</dbReference>
<organism evidence="12 13">
    <name type="scientific">Symbiodinium microadriaticum</name>
    <name type="common">Dinoflagellate</name>
    <name type="synonym">Zooxanthella microadriatica</name>
    <dbReference type="NCBI Taxonomy" id="2951"/>
    <lineage>
        <taxon>Eukaryota</taxon>
        <taxon>Sar</taxon>
        <taxon>Alveolata</taxon>
        <taxon>Dinophyceae</taxon>
        <taxon>Suessiales</taxon>
        <taxon>Symbiodiniaceae</taxon>
        <taxon>Symbiodinium</taxon>
    </lineage>
</organism>
<evidence type="ECO:0000259" key="10">
    <source>
        <dbReference type="PROSITE" id="PS50102"/>
    </source>
</evidence>
<evidence type="ECO:0000313" key="13">
    <source>
        <dbReference type="Proteomes" id="UP000186817"/>
    </source>
</evidence>
<keyword evidence="7" id="KW-0676">Redox-active center</keyword>
<dbReference type="GO" id="GO:0003723">
    <property type="term" value="F:RNA binding"/>
    <property type="evidence" value="ECO:0007669"/>
    <property type="project" value="UniProtKB-UniRule"/>
</dbReference>
<dbReference type="CDD" id="cd00590">
    <property type="entry name" value="RRM_SF"/>
    <property type="match status" value="1"/>
</dbReference>
<evidence type="ECO:0000256" key="4">
    <source>
        <dbReference type="ARBA" id="ARBA00012723"/>
    </source>
</evidence>
<dbReference type="InterPro" id="IPR036249">
    <property type="entry name" value="Thioredoxin-like_sf"/>
</dbReference>
<evidence type="ECO:0000256" key="3">
    <source>
        <dbReference type="ARBA" id="ARBA00006347"/>
    </source>
</evidence>
<evidence type="ECO:0000259" key="11">
    <source>
        <dbReference type="PROSITE" id="PS51352"/>
    </source>
</evidence>
<dbReference type="PANTHER" id="PTHR18929:SF132">
    <property type="entry name" value="PROTEIN DISULFIDE-ISOMERASE A3"/>
    <property type="match status" value="1"/>
</dbReference>
<feature type="region of interest" description="Disordered" evidence="9">
    <location>
        <begin position="947"/>
        <end position="973"/>
    </location>
</feature>
<dbReference type="AlphaFoldDB" id="A0A1Q9CR27"/>
<dbReference type="InterPro" id="IPR013766">
    <property type="entry name" value="Thioredoxin_domain"/>
</dbReference>
<proteinExistence type="inferred from homology"/>
<keyword evidence="6 12" id="KW-0413">Isomerase</keyword>
<comment type="catalytic activity">
    <reaction evidence="1">
        <text>Catalyzes the rearrangement of -S-S- bonds in proteins.</text>
        <dbReference type="EC" id="5.3.4.1"/>
    </reaction>
</comment>
<dbReference type="InterPro" id="IPR012677">
    <property type="entry name" value="Nucleotide-bd_a/b_plait_sf"/>
</dbReference>
<dbReference type="PANTHER" id="PTHR18929">
    <property type="entry name" value="PROTEIN DISULFIDE ISOMERASE"/>
    <property type="match status" value="1"/>
</dbReference>
<keyword evidence="8" id="KW-0694">RNA-binding</keyword>
<dbReference type="InterPro" id="IPR035979">
    <property type="entry name" value="RBD_domain_sf"/>
</dbReference>
<dbReference type="GO" id="GO:0006457">
    <property type="term" value="P:protein folding"/>
    <property type="evidence" value="ECO:0007669"/>
    <property type="project" value="TreeGrafter"/>
</dbReference>
<evidence type="ECO:0000256" key="5">
    <source>
        <dbReference type="ARBA" id="ARBA00022824"/>
    </source>
</evidence>
<comment type="similarity">
    <text evidence="3">Belongs to the protein disulfide isomerase family.</text>
</comment>
<evidence type="ECO:0000256" key="1">
    <source>
        <dbReference type="ARBA" id="ARBA00001182"/>
    </source>
</evidence>
<dbReference type="SUPFAM" id="SSF54928">
    <property type="entry name" value="RNA-binding domain, RBD"/>
    <property type="match status" value="1"/>
</dbReference>
<evidence type="ECO:0000256" key="9">
    <source>
        <dbReference type="SAM" id="MobiDB-lite"/>
    </source>
</evidence>
<evidence type="ECO:0000256" key="6">
    <source>
        <dbReference type="ARBA" id="ARBA00023235"/>
    </source>
</evidence>
<dbReference type="Gene3D" id="3.30.70.330">
    <property type="match status" value="1"/>
</dbReference>
<feature type="domain" description="RRM" evidence="10">
    <location>
        <begin position="1085"/>
        <end position="1157"/>
    </location>
</feature>
<dbReference type="Pfam" id="PF00085">
    <property type="entry name" value="Thioredoxin"/>
    <property type="match status" value="2"/>
</dbReference>
<keyword evidence="5" id="KW-0256">Endoplasmic reticulum</keyword>
<comment type="caution">
    <text evidence="12">The sequence shown here is derived from an EMBL/GenBank/DDBJ whole genome shotgun (WGS) entry which is preliminary data.</text>
</comment>
<evidence type="ECO:0000256" key="7">
    <source>
        <dbReference type="ARBA" id="ARBA00023284"/>
    </source>
</evidence>
<dbReference type="InterPro" id="IPR017937">
    <property type="entry name" value="Thioredoxin_CS"/>
</dbReference>
<dbReference type="Pfam" id="PF00076">
    <property type="entry name" value="RRM_1"/>
    <property type="match status" value="1"/>
</dbReference>